<evidence type="ECO:0000259" key="1">
    <source>
        <dbReference type="Pfam" id="PF01464"/>
    </source>
</evidence>
<dbReference type="InterPro" id="IPR023346">
    <property type="entry name" value="Lysozyme-like_dom_sf"/>
</dbReference>
<dbReference type="EMBL" id="LAZR01051133">
    <property type="protein sequence ID" value="KKK85816.1"/>
    <property type="molecule type" value="Genomic_DNA"/>
</dbReference>
<proteinExistence type="predicted"/>
<dbReference type="AlphaFoldDB" id="A0A0F9BN47"/>
<dbReference type="Pfam" id="PF01464">
    <property type="entry name" value="SLT"/>
    <property type="match status" value="1"/>
</dbReference>
<evidence type="ECO:0000313" key="2">
    <source>
        <dbReference type="EMBL" id="KKK85816.1"/>
    </source>
</evidence>
<dbReference type="Gene3D" id="1.10.530.10">
    <property type="match status" value="1"/>
</dbReference>
<comment type="caution">
    <text evidence="2">The sequence shown here is derived from an EMBL/GenBank/DDBJ whole genome shotgun (WGS) entry which is preliminary data.</text>
</comment>
<reference evidence="2" key="1">
    <citation type="journal article" date="2015" name="Nature">
        <title>Complex archaea that bridge the gap between prokaryotes and eukaryotes.</title>
        <authorList>
            <person name="Spang A."/>
            <person name="Saw J.H."/>
            <person name="Jorgensen S.L."/>
            <person name="Zaremba-Niedzwiedzka K."/>
            <person name="Martijn J."/>
            <person name="Lind A.E."/>
            <person name="van Eijk R."/>
            <person name="Schleper C."/>
            <person name="Guy L."/>
            <person name="Ettema T.J."/>
        </authorList>
    </citation>
    <scope>NUCLEOTIDE SEQUENCE</scope>
</reference>
<sequence>MQKNKIIEFIAKCNASDAEEIYQAIEKHRKGFPAELLTALIYSESAFDPGALGDIDSKGLGQVSSSAID</sequence>
<gene>
    <name evidence="2" type="ORF">LCGC14_2769500</name>
</gene>
<organism evidence="2">
    <name type="scientific">marine sediment metagenome</name>
    <dbReference type="NCBI Taxonomy" id="412755"/>
    <lineage>
        <taxon>unclassified sequences</taxon>
        <taxon>metagenomes</taxon>
        <taxon>ecological metagenomes</taxon>
    </lineage>
</organism>
<dbReference type="SUPFAM" id="SSF53955">
    <property type="entry name" value="Lysozyme-like"/>
    <property type="match status" value="1"/>
</dbReference>
<name>A0A0F9BN47_9ZZZZ</name>
<dbReference type="InterPro" id="IPR008258">
    <property type="entry name" value="Transglycosylase_SLT_dom_1"/>
</dbReference>
<protein>
    <recommendedName>
        <fullName evidence="1">Transglycosylase SLT domain-containing protein</fullName>
    </recommendedName>
</protein>
<accession>A0A0F9BN47</accession>
<feature type="domain" description="Transglycosylase SLT" evidence="1">
    <location>
        <begin position="26"/>
        <end position="67"/>
    </location>
</feature>
<feature type="non-terminal residue" evidence="2">
    <location>
        <position position="69"/>
    </location>
</feature>